<dbReference type="Proteomes" id="UP001597304">
    <property type="component" value="Unassembled WGS sequence"/>
</dbReference>
<gene>
    <name evidence="3" type="ORF">ACFSF0_09785</name>
</gene>
<evidence type="ECO:0000256" key="1">
    <source>
        <dbReference type="ARBA" id="ARBA00023004"/>
    </source>
</evidence>
<dbReference type="Pfam" id="PF04023">
    <property type="entry name" value="FeoA"/>
    <property type="match status" value="1"/>
</dbReference>
<feature type="domain" description="Ferrous iron transporter FeoA-like" evidence="2">
    <location>
        <begin position="18"/>
        <end position="97"/>
    </location>
</feature>
<sequence length="103" mass="10838">MEFSESNTPLPAGAPGAVPLFQLATGAEATIETLHTPTDDDARQVLLRLIELGFLPGEHVRVVAKGRGGREPIAVRLGGQSTFALRQREAALVEVRTHAASGA</sequence>
<evidence type="ECO:0000313" key="3">
    <source>
        <dbReference type="EMBL" id="MFD1710895.1"/>
    </source>
</evidence>
<accession>A0ABW4KS85</accession>
<dbReference type="SMART" id="SM00899">
    <property type="entry name" value="FeoA"/>
    <property type="match status" value="1"/>
</dbReference>
<proteinExistence type="predicted"/>
<dbReference type="InterPro" id="IPR038157">
    <property type="entry name" value="FeoA_core_dom"/>
</dbReference>
<evidence type="ECO:0000313" key="4">
    <source>
        <dbReference type="Proteomes" id="UP001597304"/>
    </source>
</evidence>
<organism evidence="3 4">
    <name type="scientific">Ottowia flava</name>
    <dbReference type="NCBI Taxonomy" id="2675430"/>
    <lineage>
        <taxon>Bacteria</taxon>
        <taxon>Pseudomonadati</taxon>
        <taxon>Pseudomonadota</taxon>
        <taxon>Betaproteobacteria</taxon>
        <taxon>Burkholderiales</taxon>
        <taxon>Comamonadaceae</taxon>
        <taxon>Ottowia</taxon>
    </lineage>
</organism>
<reference evidence="4" key="1">
    <citation type="journal article" date="2019" name="Int. J. Syst. Evol. Microbiol.">
        <title>The Global Catalogue of Microorganisms (GCM) 10K type strain sequencing project: providing services to taxonomists for standard genome sequencing and annotation.</title>
        <authorList>
            <consortium name="The Broad Institute Genomics Platform"/>
            <consortium name="The Broad Institute Genome Sequencing Center for Infectious Disease"/>
            <person name="Wu L."/>
            <person name="Ma J."/>
        </authorList>
    </citation>
    <scope>NUCLEOTIDE SEQUENCE [LARGE SCALE GENOMIC DNA]</scope>
    <source>
        <strain evidence="4">LMG 29247</strain>
    </source>
</reference>
<dbReference type="InterPro" id="IPR007167">
    <property type="entry name" value="Fe-transptr_FeoA-like"/>
</dbReference>
<comment type="caution">
    <text evidence="3">The sequence shown here is derived from an EMBL/GenBank/DDBJ whole genome shotgun (WGS) entry which is preliminary data.</text>
</comment>
<evidence type="ECO:0000259" key="2">
    <source>
        <dbReference type="SMART" id="SM00899"/>
    </source>
</evidence>
<dbReference type="SUPFAM" id="SSF50037">
    <property type="entry name" value="C-terminal domain of transcriptional repressors"/>
    <property type="match status" value="1"/>
</dbReference>
<protein>
    <submittedName>
        <fullName evidence="3">Ferrous iron transport protein A</fullName>
    </submittedName>
</protein>
<dbReference type="RefSeq" id="WP_147911589.1">
    <property type="nucleotide sequence ID" value="NZ_JBHUEJ010000019.1"/>
</dbReference>
<dbReference type="EMBL" id="JBHUEJ010000019">
    <property type="protein sequence ID" value="MFD1710895.1"/>
    <property type="molecule type" value="Genomic_DNA"/>
</dbReference>
<dbReference type="Gene3D" id="2.30.30.90">
    <property type="match status" value="1"/>
</dbReference>
<keyword evidence="1" id="KW-0408">Iron</keyword>
<keyword evidence="4" id="KW-1185">Reference proteome</keyword>
<dbReference type="InterPro" id="IPR008988">
    <property type="entry name" value="Transcriptional_repressor_C"/>
</dbReference>
<name>A0ABW4KS85_9BURK</name>